<sequence>MSKILSGPAAGLAGFMLGIGTAFAQAKRVDGATIAHPGEILQAPARSLPSTLQTPRTRKPMIYLALRRQVSLKSTALFSQRKIIPHRETQSI</sequence>
<organism evidence="2 3">
    <name type="scientific">Pseudomonas ulcerans</name>
    <dbReference type="NCBI Taxonomy" id="3115852"/>
    <lineage>
        <taxon>Bacteria</taxon>
        <taxon>Pseudomonadati</taxon>
        <taxon>Pseudomonadota</taxon>
        <taxon>Gammaproteobacteria</taxon>
        <taxon>Pseudomonadales</taxon>
        <taxon>Pseudomonadaceae</taxon>
        <taxon>Pseudomonas</taxon>
    </lineage>
</organism>
<keyword evidence="3" id="KW-1185">Reference proteome</keyword>
<accession>A0ABU7HQD4</accession>
<keyword evidence="1" id="KW-0732">Signal</keyword>
<evidence type="ECO:0000313" key="3">
    <source>
        <dbReference type="Proteomes" id="UP001335100"/>
    </source>
</evidence>
<gene>
    <name evidence="2" type="ORF">V0R50_10850</name>
</gene>
<evidence type="ECO:0000256" key="1">
    <source>
        <dbReference type="SAM" id="SignalP"/>
    </source>
</evidence>
<evidence type="ECO:0000313" key="2">
    <source>
        <dbReference type="EMBL" id="MEE1933719.1"/>
    </source>
</evidence>
<reference evidence="2 3" key="1">
    <citation type="submission" date="2024-01" db="EMBL/GenBank/DDBJ databases">
        <title>Unpublished Manusciprt.</title>
        <authorList>
            <person name="Duman M."/>
            <person name="Valdes E.G."/>
            <person name="Ajmi N."/>
            <person name="Altun S."/>
            <person name="Saticioglu I.B."/>
        </authorList>
    </citation>
    <scope>NUCLEOTIDE SEQUENCE [LARGE SCALE GENOMIC DNA]</scope>
    <source>
        <strain evidence="2 3">148P</strain>
    </source>
</reference>
<dbReference type="EMBL" id="JAZDQJ010000009">
    <property type="protein sequence ID" value="MEE1933719.1"/>
    <property type="molecule type" value="Genomic_DNA"/>
</dbReference>
<dbReference type="Proteomes" id="UP001335100">
    <property type="component" value="Unassembled WGS sequence"/>
</dbReference>
<feature type="chain" id="PRO_5047416849" evidence="1">
    <location>
        <begin position="25"/>
        <end position="92"/>
    </location>
</feature>
<feature type="signal peptide" evidence="1">
    <location>
        <begin position="1"/>
        <end position="24"/>
    </location>
</feature>
<protein>
    <submittedName>
        <fullName evidence="2">Uncharacterized protein</fullName>
    </submittedName>
</protein>
<comment type="caution">
    <text evidence="2">The sequence shown here is derived from an EMBL/GenBank/DDBJ whole genome shotgun (WGS) entry which is preliminary data.</text>
</comment>
<dbReference type="RefSeq" id="WP_330074545.1">
    <property type="nucleotide sequence ID" value="NZ_JAZDQJ010000009.1"/>
</dbReference>
<name>A0ABU7HQD4_9PSED</name>
<proteinExistence type="predicted"/>